<comment type="caution">
    <text evidence="2">The sequence shown here is derived from an EMBL/GenBank/DDBJ whole genome shotgun (WGS) entry which is preliminary data.</text>
</comment>
<evidence type="ECO:0000313" key="3">
    <source>
        <dbReference type="Proteomes" id="UP001465668"/>
    </source>
</evidence>
<dbReference type="Proteomes" id="UP001465668">
    <property type="component" value="Unassembled WGS sequence"/>
</dbReference>
<organism evidence="2 3">
    <name type="scientific">Seiridium cardinale</name>
    <dbReference type="NCBI Taxonomy" id="138064"/>
    <lineage>
        <taxon>Eukaryota</taxon>
        <taxon>Fungi</taxon>
        <taxon>Dikarya</taxon>
        <taxon>Ascomycota</taxon>
        <taxon>Pezizomycotina</taxon>
        <taxon>Sordariomycetes</taxon>
        <taxon>Xylariomycetidae</taxon>
        <taxon>Amphisphaeriales</taxon>
        <taxon>Sporocadaceae</taxon>
        <taxon>Seiridium</taxon>
    </lineage>
</organism>
<evidence type="ECO:0000256" key="1">
    <source>
        <dbReference type="SAM" id="Coils"/>
    </source>
</evidence>
<reference evidence="2 3" key="1">
    <citation type="submission" date="2024-02" db="EMBL/GenBank/DDBJ databases">
        <title>First draft genome assembly of two strains of Seiridium cardinale.</title>
        <authorList>
            <person name="Emiliani G."/>
            <person name="Scali E."/>
        </authorList>
    </citation>
    <scope>NUCLEOTIDE SEQUENCE [LARGE SCALE GENOMIC DNA]</scope>
    <source>
        <strain evidence="2 3">BM-138-000479</strain>
    </source>
</reference>
<feature type="coiled-coil region" evidence="1">
    <location>
        <begin position="314"/>
        <end position="355"/>
    </location>
</feature>
<proteinExistence type="predicted"/>
<evidence type="ECO:0000313" key="2">
    <source>
        <dbReference type="EMBL" id="KAK9777118.1"/>
    </source>
</evidence>
<gene>
    <name evidence="2" type="ORF">SCAR479_06186</name>
</gene>
<keyword evidence="3" id="KW-1185">Reference proteome</keyword>
<sequence length="910" mass="103549">MSNTQNRIRVDGRVKEAAAILAEVQGLRSNFEDEGLDPGEEKARIDLKVQEFEEAVDEVRRVRRKVDGKIGALRRSRDKAMKFNYNYDLQALQREADKLGQEAMEILLPIIVQGKFGGSLDHLRGMSPGFGQVLKTIEKDNLLSRFEEEKKKREAEFTAEMQNRKASFEDEKRKWMDRSLAEKEDWDAGFAAEKGRWEFRVAAQKQQREADFAAEKQSWKTSFGDEKRKWEDKYTSEKKQLEALLTAEKRQQKAELSDQKGKLEAGFAAEKHIWQAKHDAEKKKWETEQDARETDADRAYGTILESYDAAQTSRNELTEKCSGLVSEKDALEHDNEKLVAYLASLRRELQEAQDSALSFGMGQEAVQNKYEALKARYNNRADKCSDLLEASRIDAALYAVLDKKYQDLEAKQIATVSDRNAMQVSLGNVEEDLTYVRGQLKTAGLEAEKLRRELLELRQERIGRLEPLANEVPSLRDQIQLFRSQADMVPGLERVNKEKTAEIAKLGQEAARVPDLESQLRSALAEAGQKEAAEARVRGLGSDLSLAREEVARLQPIAAERGGLQEKIVSLEKDLSEQRGEVSQLAPVAAKVPGLELKIKKETEQHKKAADRLLQVDRVAKFFTWHHTGQVGKISLWVQLINQWAYPTPGLELGQDDEAPWTMMNWWPAEGGRSVAKLDRNSTRDLVITAYGWILAGTIDEQLCHVVCILTGHMENNEEASAGPVLELSRAYVDRLSNLDPSSSNRDMLRYLCLFGFWQLVEIVDRRWPDTPRLAETSLRIREALDDERSHQSVVIAARLLGDGGARLKTWIRANVVDGDEVEDEVMAELLPKANFMYVVERDFAFVVLPGSEGFVWVFDLESNSLRMVSMSRAQWPSTKIFRLGASDDDMDLEFIVTQPRFSWIYRNFV</sequence>
<dbReference type="EMBL" id="JARVKM010000023">
    <property type="protein sequence ID" value="KAK9777118.1"/>
    <property type="molecule type" value="Genomic_DNA"/>
</dbReference>
<protein>
    <submittedName>
        <fullName evidence="2">Uncharacterized protein</fullName>
    </submittedName>
</protein>
<accession>A0ABR2XTJ8</accession>
<name>A0ABR2XTJ8_9PEZI</name>
<keyword evidence="1" id="KW-0175">Coiled coil</keyword>